<evidence type="ECO:0000313" key="3">
    <source>
        <dbReference type="EMBL" id="SOB72985.1"/>
    </source>
</evidence>
<dbReference type="EMBL" id="LT907978">
    <property type="protein sequence ID" value="SOB72985.1"/>
    <property type="molecule type" value="Genomic_DNA"/>
</dbReference>
<keyword evidence="4" id="KW-1185">Reference proteome</keyword>
<keyword evidence="2" id="KW-0812">Transmembrane</keyword>
<name>A0A285PYC4_9FIRM</name>
<gene>
    <name evidence="3" type="ORF">EHLA_2431</name>
</gene>
<sequence length="180" mass="20746">MKKYKRFVFLFLMIGLLVLVIVSVAVIYKHNSDINKKEKAVISNEIERLLKDRASIMISDEQIVSESPFISKKENLKEKELREQIAQFRDELKKSGETYSAIKTAVNLISSKKISDSIISTKIKEETYLTISNTDTATGYDAEHEIILKKHKDTWKIVEDKQLEPIGLLPLNEAKKYIEK</sequence>
<feature type="coiled-coil region" evidence="1">
    <location>
        <begin position="71"/>
        <end position="98"/>
    </location>
</feature>
<dbReference type="AlphaFoldDB" id="A0A285PYC4"/>
<evidence type="ECO:0000256" key="1">
    <source>
        <dbReference type="SAM" id="Coils"/>
    </source>
</evidence>
<evidence type="ECO:0000313" key="4">
    <source>
        <dbReference type="Proteomes" id="UP000217549"/>
    </source>
</evidence>
<organism evidence="3 4">
    <name type="scientific">Anaerobutyricum hallii</name>
    <dbReference type="NCBI Taxonomy" id="39488"/>
    <lineage>
        <taxon>Bacteria</taxon>
        <taxon>Bacillati</taxon>
        <taxon>Bacillota</taxon>
        <taxon>Clostridia</taxon>
        <taxon>Lachnospirales</taxon>
        <taxon>Lachnospiraceae</taxon>
        <taxon>Anaerobutyricum</taxon>
    </lineage>
</organism>
<keyword evidence="2" id="KW-0472">Membrane</keyword>
<keyword evidence="1" id="KW-0175">Coiled coil</keyword>
<dbReference type="RefSeq" id="WP_021906414.1">
    <property type="nucleotide sequence ID" value="NZ_CP143936.1"/>
</dbReference>
<reference evidence="4" key="1">
    <citation type="submission" date="2017-09" db="EMBL/GenBank/DDBJ databases">
        <authorList>
            <person name="Shetty A S."/>
        </authorList>
    </citation>
    <scope>NUCLEOTIDE SEQUENCE [LARGE SCALE GENOMIC DNA]</scope>
</reference>
<proteinExistence type="predicted"/>
<accession>A0A285PYC4</accession>
<protein>
    <submittedName>
        <fullName evidence="3">Uncharacterized protein</fullName>
    </submittedName>
</protein>
<feature type="transmembrane region" description="Helical" evidence="2">
    <location>
        <begin position="7"/>
        <end position="28"/>
    </location>
</feature>
<dbReference type="Proteomes" id="UP000217549">
    <property type="component" value="Chromosome I"/>
</dbReference>
<dbReference type="KEGG" id="ehl:EHLA_2431"/>
<evidence type="ECO:0000256" key="2">
    <source>
        <dbReference type="SAM" id="Phobius"/>
    </source>
</evidence>
<keyword evidence="2" id="KW-1133">Transmembrane helix</keyword>